<dbReference type="InterPro" id="IPR009228">
    <property type="entry name" value="Capsid_scaffold_GpO"/>
</dbReference>
<dbReference type="Proteomes" id="UP001187221">
    <property type="component" value="Unassembled WGS sequence"/>
</dbReference>
<accession>A0ABQ6P4Z1</accession>
<reference evidence="2 3" key="1">
    <citation type="submission" date="2023-06" db="EMBL/GenBank/DDBJ databases">
        <title>Draft genome sequence of Novosphingobium sp. strain IK01.</title>
        <authorList>
            <person name="Hatamoto M."/>
            <person name="Ikarashi T."/>
            <person name="Yamaguchi T."/>
        </authorList>
    </citation>
    <scope>NUCLEOTIDE SEQUENCE [LARGE SCALE GENOMIC DNA]</scope>
    <source>
        <strain evidence="2 3">IK01</strain>
    </source>
</reference>
<name>A0ABQ6P4Z1_9SPHN</name>
<proteinExistence type="predicted"/>
<organism evidence="2 3">
    <name type="scientific">Novosphingobium pituita</name>
    <dbReference type="NCBI Taxonomy" id="3056842"/>
    <lineage>
        <taxon>Bacteria</taxon>
        <taxon>Pseudomonadati</taxon>
        <taxon>Pseudomonadota</taxon>
        <taxon>Alphaproteobacteria</taxon>
        <taxon>Sphingomonadales</taxon>
        <taxon>Sphingomonadaceae</taxon>
        <taxon>Novosphingobium</taxon>
    </lineage>
</organism>
<keyword evidence="3" id="KW-1185">Reference proteome</keyword>
<dbReference type="RefSeq" id="WP_317973760.1">
    <property type="nucleotide sequence ID" value="NZ_BTFW01000001.1"/>
</dbReference>
<dbReference type="EMBL" id="BTFW01000001">
    <property type="protein sequence ID" value="GMM59930.1"/>
    <property type="molecule type" value="Genomic_DNA"/>
</dbReference>
<feature type="region of interest" description="Disordered" evidence="1">
    <location>
        <begin position="198"/>
        <end position="227"/>
    </location>
</feature>
<sequence length="293" mass="30681">MPKSRFFRVALEGATTDGRAIERQWLIDAAETYNPATYAARVNLEHIRGVTAEPPFQALGDVLSLRTQTVSIEVGGKTEQRLALFAEIEALDPLVAMNKAGQKLYTSIEISPNFAGTNKAYLVGLAVTDSPASLGTEMLAFAAAQGERSPLRGRKIDPANLFSVAEEFQLELADEANPDPAIGLLGRIAAFFDGLATQRPADPAPQAPPAQGSSAQSASGHPGPDAAAFAAMGKAMTEIAGSVQAFAQASAERSAQIEGQVAAIQTALEQTPAMAFAQRQPATGGDGRIRTDC</sequence>
<comment type="caution">
    <text evidence="2">The sequence shown here is derived from an EMBL/GenBank/DDBJ whole genome shotgun (WGS) entry which is preliminary data.</text>
</comment>
<protein>
    <submittedName>
        <fullName evidence="2">GPO family capsid scaffolding protein</fullName>
    </submittedName>
</protein>
<evidence type="ECO:0000313" key="3">
    <source>
        <dbReference type="Proteomes" id="UP001187221"/>
    </source>
</evidence>
<evidence type="ECO:0000256" key="1">
    <source>
        <dbReference type="SAM" id="MobiDB-lite"/>
    </source>
</evidence>
<evidence type="ECO:0000313" key="2">
    <source>
        <dbReference type="EMBL" id="GMM59930.1"/>
    </source>
</evidence>
<gene>
    <name evidence="2" type="ORF">NUTIK01_07070</name>
</gene>
<feature type="compositionally biased region" description="Low complexity" evidence="1">
    <location>
        <begin position="209"/>
        <end position="227"/>
    </location>
</feature>
<dbReference type="Pfam" id="PF05929">
    <property type="entry name" value="Phage_GPO"/>
    <property type="match status" value="1"/>
</dbReference>